<evidence type="ECO:0000259" key="2">
    <source>
        <dbReference type="Pfam" id="PF01814"/>
    </source>
</evidence>
<reference evidence="3 4" key="2">
    <citation type="submission" date="2018-09" db="EMBL/GenBank/DDBJ databases">
        <title>Genome of Sphaerochaeta halotolerans strain 4-11.</title>
        <authorList>
            <person name="Nazina T.N."/>
            <person name="Sokolova D.S."/>
        </authorList>
    </citation>
    <scope>NUCLEOTIDE SEQUENCE [LARGE SCALE GENOMIC DNA]</scope>
    <source>
        <strain evidence="3 4">4-11</strain>
    </source>
</reference>
<protein>
    <submittedName>
        <fullName evidence="3">DUF438 domain-containing protein</fullName>
    </submittedName>
</protein>
<dbReference type="PANTHER" id="PTHR39966:SF3">
    <property type="entry name" value="DUF438 DOMAIN-CONTAINING PROTEIN"/>
    <property type="match status" value="1"/>
</dbReference>
<proteinExistence type="predicted"/>
<feature type="domain" description="Hemerythrin-like" evidence="2">
    <location>
        <begin position="10"/>
        <end position="88"/>
    </location>
</feature>
<dbReference type="PANTHER" id="PTHR39966">
    <property type="entry name" value="BLL2471 PROTEIN-RELATED"/>
    <property type="match status" value="1"/>
</dbReference>
<dbReference type="GO" id="GO:0005886">
    <property type="term" value="C:plasma membrane"/>
    <property type="evidence" value="ECO:0007669"/>
    <property type="project" value="TreeGrafter"/>
</dbReference>
<comment type="caution">
    <text evidence="3">The sequence shown here is derived from an EMBL/GenBank/DDBJ whole genome shotgun (WGS) entry which is preliminary data.</text>
</comment>
<sequence length="280" mass="31486">MAALKSLSKIDNHYSRKENLLFPYLEKAGITAPPKVMWGVDDEIRGMYKLLIRTLETNGEVLESELARVEKQVRSMIDKENNILIPMLHGCMDNDALLTVARDSTEIGCCFNGGGIEEASPSDAATWYRWNASMNGKDDFIPNQEVSGEIKLPSGHFTLEELAWTLNTLLSDITFVGADDKVRFFSEGKERIFPRTRSIIGRDVEHCHPPKSLAVVEKLISDFKAGRKGNGSFWIQKGSQFILIRYYAVRNNNQEYHGVLEVTEEISGLRSLDGQKTLLG</sequence>
<dbReference type="Pfam" id="PF13596">
    <property type="entry name" value="PAS_10"/>
    <property type="match status" value="1"/>
</dbReference>
<dbReference type="Pfam" id="PF01814">
    <property type="entry name" value="Hemerythrin"/>
    <property type="match status" value="1"/>
</dbReference>
<reference evidence="4" key="1">
    <citation type="submission" date="2018-08" db="EMBL/GenBank/DDBJ databases">
        <authorList>
            <person name="Grouzdev D.S."/>
            <person name="Krutkina M.S."/>
        </authorList>
    </citation>
    <scope>NUCLEOTIDE SEQUENCE [LARGE SCALE GENOMIC DNA]</scope>
    <source>
        <strain evidence="4">4-11</strain>
    </source>
</reference>
<dbReference type="RefSeq" id="WP_117330143.1">
    <property type="nucleotide sequence ID" value="NZ_QUWK01000006.1"/>
</dbReference>
<feature type="coiled-coil region" evidence="1">
    <location>
        <begin position="52"/>
        <end position="79"/>
    </location>
</feature>
<dbReference type="Gene3D" id="3.30.450.20">
    <property type="entry name" value="PAS domain"/>
    <property type="match status" value="1"/>
</dbReference>
<accession>A0A372MGR8</accession>
<name>A0A372MGR8_9SPIR</name>
<gene>
    <name evidence="3" type="ORF">DYP60_06845</name>
</gene>
<dbReference type="OrthoDB" id="9769774at2"/>
<organism evidence="3 4">
    <name type="scientific">Sphaerochaeta halotolerans</name>
    <dbReference type="NCBI Taxonomy" id="2293840"/>
    <lineage>
        <taxon>Bacteria</taxon>
        <taxon>Pseudomonadati</taxon>
        <taxon>Spirochaetota</taxon>
        <taxon>Spirochaetia</taxon>
        <taxon>Spirochaetales</taxon>
        <taxon>Sphaerochaetaceae</taxon>
        <taxon>Sphaerochaeta</taxon>
    </lineage>
</organism>
<keyword evidence="4" id="KW-1185">Reference proteome</keyword>
<dbReference type="InterPro" id="IPR012312">
    <property type="entry name" value="Hemerythrin-like"/>
</dbReference>
<dbReference type="Proteomes" id="UP000264002">
    <property type="component" value="Unassembled WGS sequence"/>
</dbReference>
<evidence type="ECO:0000313" key="4">
    <source>
        <dbReference type="Proteomes" id="UP000264002"/>
    </source>
</evidence>
<keyword evidence="1" id="KW-0175">Coiled coil</keyword>
<dbReference type="EMBL" id="QUWK01000006">
    <property type="protein sequence ID" value="RFU94934.1"/>
    <property type="molecule type" value="Genomic_DNA"/>
</dbReference>
<evidence type="ECO:0000313" key="3">
    <source>
        <dbReference type="EMBL" id="RFU94934.1"/>
    </source>
</evidence>
<dbReference type="AlphaFoldDB" id="A0A372MGR8"/>
<evidence type="ECO:0000256" key="1">
    <source>
        <dbReference type="SAM" id="Coils"/>
    </source>
</evidence>